<name>A0A1I4U8B7_9BACT</name>
<organism evidence="1 2">
    <name type="scientific">Thermodesulforhabdus norvegica</name>
    <dbReference type="NCBI Taxonomy" id="39841"/>
    <lineage>
        <taxon>Bacteria</taxon>
        <taxon>Pseudomonadati</taxon>
        <taxon>Thermodesulfobacteriota</taxon>
        <taxon>Syntrophobacteria</taxon>
        <taxon>Syntrophobacterales</taxon>
        <taxon>Thermodesulforhabdaceae</taxon>
        <taxon>Thermodesulforhabdus</taxon>
    </lineage>
</organism>
<dbReference type="RefSeq" id="WP_093395001.1">
    <property type="nucleotide sequence ID" value="NZ_FOUU01000005.1"/>
</dbReference>
<dbReference type="Proteomes" id="UP000199611">
    <property type="component" value="Unassembled WGS sequence"/>
</dbReference>
<sequence>MTEENTRTLMRIQNSEEPGQFIELNWDPETQSFETKGLRELFDIKEIRIRPEHILSNLEEYAWILHWLLESMSTAKDLNIPFTYQSPFTIGNRSYELKDEGEYVSLAPVESTEKVLH</sequence>
<proteinExistence type="predicted"/>
<accession>A0A1I4U8B7</accession>
<protein>
    <submittedName>
        <fullName evidence="1">Uncharacterized protein</fullName>
    </submittedName>
</protein>
<dbReference type="OrthoDB" id="5512982at2"/>
<evidence type="ECO:0000313" key="2">
    <source>
        <dbReference type="Proteomes" id="UP000199611"/>
    </source>
</evidence>
<keyword evidence="2" id="KW-1185">Reference proteome</keyword>
<dbReference type="AlphaFoldDB" id="A0A1I4U8B7"/>
<gene>
    <name evidence="1" type="ORF">SAMN05660836_01704</name>
</gene>
<dbReference type="EMBL" id="FOUU01000005">
    <property type="protein sequence ID" value="SFM85246.1"/>
    <property type="molecule type" value="Genomic_DNA"/>
</dbReference>
<evidence type="ECO:0000313" key="1">
    <source>
        <dbReference type="EMBL" id="SFM85246.1"/>
    </source>
</evidence>
<reference evidence="2" key="1">
    <citation type="submission" date="2016-10" db="EMBL/GenBank/DDBJ databases">
        <authorList>
            <person name="Varghese N."/>
            <person name="Submissions S."/>
        </authorList>
    </citation>
    <scope>NUCLEOTIDE SEQUENCE [LARGE SCALE GENOMIC DNA]</scope>
    <source>
        <strain evidence="2">DSM 9990</strain>
    </source>
</reference>